<dbReference type="Pfam" id="PF04379">
    <property type="entry name" value="DUF525"/>
    <property type="match status" value="1"/>
</dbReference>
<keyword evidence="5" id="KW-1185">Reference proteome</keyword>
<dbReference type="Gene3D" id="2.60.40.1470">
    <property type="entry name" value="ApaG domain"/>
    <property type="match status" value="1"/>
</dbReference>
<dbReference type="EMBL" id="LANO01000019">
    <property type="protein sequence ID" value="KJV52648.1"/>
    <property type="molecule type" value="Genomic_DNA"/>
</dbReference>
<dbReference type="GeneID" id="89459014"/>
<dbReference type="PANTHER" id="PTHR14289:SF16">
    <property type="entry name" value="POLYMERASE DELTA-INTERACTING PROTEIN 2"/>
    <property type="match status" value="1"/>
</dbReference>
<dbReference type="NCBIfam" id="NF003967">
    <property type="entry name" value="PRK05461.1"/>
    <property type="match status" value="1"/>
</dbReference>
<feature type="domain" description="ApaG" evidence="1">
    <location>
        <begin position="12"/>
        <end position="137"/>
    </location>
</feature>
<dbReference type="AlphaFoldDB" id="A0A0F3MA73"/>
<evidence type="ECO:0000313" key="5">
    <source>
        <dbReference type="Proteomes" id="UP000244959"/>
    </source>
</evidence>
<dbReference type="PANTHER" id="PTHR14289">
    <property type="entry name" value="F-BOX ONLY PROTEIN 3"/>
    <property type="match status" value="1"/>
</dbReference>
<evidence type="ECO:0000259" key="1">
    <source>
        <dbReference type="PROSITE" id="PS51087"/>
    </source>
</evidence>
<dbReference type="GO" id="GO:0070987">
    <property type="term" value="P:error-free translesion synthesis"/>
    <property type="evidence" value="ECO:0007669"/>
    <property type="project" value="TreeGrafter"/>
</dbReference>
<dbReference type="PATRIC" id="fig|1359184.3.peg.655"/>
<protein>
    <submittedName>
        <fullName evidence="3">Co2+/Mg2+ efflux protein ApaG</fullName>
    </submittedName>
</protein>
<name>A0A0F3MA73_ORITS</name>
<evidence type="ECO:0000313" key="3">
    <source>
        <dbReference type="EMBL" id="SPR12043.1"/>
    </source>
</evidence>
<proteinExistence type="predicted"/>
<accession>A0A0F3MA73</accession>
<dbReference type="InterPro" id="IPR007474">
    <property type="entry name" value="ApaG_domain"/>
</dbReference>
<sequence length="141" mass="16381">MNIENHQFNGFHALTADILVTVRPAFYPEASNRLRSIYVWLYNVRIKNLRQNPVQLLSRYWKIYDSSSTVEETEGEGVVGQQPVLNSMEVFEYVSQTRLFTNSGLMKGKYTMLDKSSLEKFKVTIPTFSFDVDLLNPKFKN</sequence>
<dbReference type="SUPFAM" id="SSF110069">
    <property type="entry name" value="ApaG-like"/>
    <property type="match status" value="1"/>
</dbReference>
<reference evidence="2 4" key="1">
    <citation type="submission" date="2015-02" db="EMBL/GenBank/DDBJ databases">
        <title>Genome Sequencing of Rickettsiales.</title>
        <authorList>
            <person name="Daugherty S.C."/>
            <person name="Su Q."/>
            <person name="Abolude K."/>
            <person name="Beier-Sexton M."/>
            <person name="Carlyon J.A."/>
            <person name="Carter R."/>
            <person name="Day N.P."/>
            <person name="Dumler S.J."/>
            <person name="Dyachenko V."/>
            <person name="Godinez A."/>
            <person name="Kurtti T.J."/>
            <person name="Lichay M."/>
            <person name="Mullins K.E."/>
            <person name="Ott S."/>
            <person name="Pappas-Brown V."/>
            <person name="Paris D.H."/>
            <person name="Patel P."/>
            <person name="Richards A.L."/>
            <person name="Sadzewicz L."/>
            <person name="Sears K."/>
            <person name="Seidman D."/>
            <person name="Sengamalay N."/>
            <person name="Stenos J."/>
            <person name="Tallon L.J."/>
            <person name="Vincent G."/>
            <person name="Fraser C.M."/>
            <person name="Munderloh U."/>
            <person name="Dunning-Hotopp J.C."/>
        </authorList>
    </citation>
    <scope>NUCLEOTIDE SEQUENCE [LARGE SCALE GENOMIC DNA]</scope>
    <source>
        <strain evidence="2 4">Gilliam</strain>
    </source>
</reference>
<dbReference type="PROSITE" id="PS51087">
    <property type="entry name" value="APAG"/>
    <property type="match status" value="1"/>
</dbReference>
<dbReference type="EMBL" id="LS398551">
    <property type="protein sequence ID" value="SPR12043.1"/>
    <property type="molecule type" value="Genomic_DNA"/>
</dbReference>
<reference evidence="3" key="2">
    <citation type="submission" date="2018-03" db="EMBL/GenBank/DDBJ databases">
        <authorList>
            <person name="Keele B.F."/>
        </authorList>
    </citation>
    <scope>NUCLEOTIDE SEQUENCE [LARGE SCALE GENOMIC DNA]</scope>
    <source>
        <strain evidence="3">Gilliam</strain>
    </source>
</reference>
<evidence type="ECO:0000313" key="2">
    <source>
        <dbReference type="EMBL" id="KJV52648.1"/>
    </source>
</evidence>
<dbReference type="RefSeq" id="WP_045912494.1">
    <property type="nucleotide sequence ID" value="NZ_LS398551.1"/>
</dbReference>
<evidence type="ECO:0000313" key="4">
    <source>
        <dbReference type="Proteomes" id="UP000033769"/>
    </source>
</evidence>
<dbReference type="InterPro" id="IPR036767">
    <property type="entry name" value="ApaG_sf"/>
</dbReference>
<gene>
    <name evidence="3" type="primary">apaG</name>
    <name evidence="3" type="ORF">GILLIAM_02425</name>
    <name evidence="2" type="ORF">OTSGILL_1363</name>
</gene>
<dbReference type="Proteomes" id="UP000033769">
    <property type="component" value="Unassembled WGS sequence"/>
</dbReference>
<reference evidence="5" key="3">
    <citation type="submission" date="2018-03" db="EMBL/GenBank/DDBJ databases">
        <authorList>
            <person name="Batty M. E."/>
            <person name="Batty M E."/>
        </authorList>
    </citation>
    <scope>NUCLEOTIDE SEQUENCE [LARGE SCALE GENOMIC DNA]</scope>
    <source>
        <strain evidence="5">Gilliam</strain>
    </source>
</reference>
<organism evidence="2 4">
    <name type="scientific">Orientia tsutsugamushi str. Gilliam</name>
    <dbReference type="NCBI Taxonomy" id="1359184"/>
    <lineage>
        <taxon>Bacteria</taxon>
        <taxon>Pseudomonadati</taxon>
        <taxon>Pseudomonadota</taxon>
        <taxon>Alphaproteobacteria</taxon>
        <taxon>Rickettsiales</taxon>
        <taxon>Rickettsiaceae</taxon>
        <taxon>Rickettsieae</taxon>
        <taxon>Orientia</taxon>
    </lineage>
</organism>
<dbReference type="Proteomes" id="UP000244959">
    <property type="component" value="Chromosome I"/>
</dbReference>